<feature type="transmembrane region" description="Helical" evidence="8">
    <location>
        <begin position="165"/>
        <end position="182"/>
    </location>
</feature>
<dbReference type="InterPro" id="IPR022929">
    <property type="entry name" value="Put_MntP"/>
</dbReference>
<feature type="signal peptide" evidence="9">
    <location>
        <begin position="1"/>
        <end position="19"/>
    </location>
</feature>
<evidence type="ECO:0000313" key="11">
    <source>
        <dbReference type="Proteomes" id="UP000819052"/>
    </source>
</evidence>
<comment type="subcellular location">
    <subcellularLocation>
        <location evidence="8">Cell membrane</location>
        <topology evidence="8">Multi-pass membrane protein</topology>
    </subcellularLocation>
</comment>
<evidence type="ECO:0000256" key="4">
    <source>
        <dbReference type="ARBA" id="ARBA00022989"/>
    </source>
</evidence>
<keyword evidence="5 8" id="KW-0406">Ion transport</keyword>
<gene>
    <name evidence="8" type="primary">mntP</name>
    <name evidence="10" type="ORF">F1609_31745</name>
</gene>
<evidence type="ECO:0000256" key="8">
    <source>
        <dbReference type="HAMAP-Rule" id="MF_01521"/>
    </source>
</evidence>
<evidence type="ECO:0000256" key="6">
    <source>
        <dbReference type="ARBA" id="ARBA00023136"/>
    </source>
</evidence>
<dbReference type="EMBL" id="VVIW01000037">
    <property type="protein sequence ID" value="NHZ44697.1"/>
    <property type="molecule type" value="Genomic_DNA"/>
</dbReference>
<comment type="caution">
    <text evidence="10">The sequence shown here is derived from an EMBL/GenBank/DDBJ whole genome shotgun (WGS) entry which is preliminary data.</text>
</comment>
<evidence type="ECO:0000256" key="3">
    <source>
        <dbReference type="ARBA" id="ARBA00022692"/>
    </source>
</evidence>
<evidence type="ECO:0000256" key="7">
    <source>
        <dbReference type="ARBA" id="ARBA00023211"/>
    </source>
</evidence>
<name>A0ABX0MCB0_9BURK</name>
<evidence type="ECO:0000313" key="10">
    <source>
        <dbReference type="EMBL" id="NHZ44697.1"/>
    </source>
</evidence>
<dbReference type="InterPro" id="IPR003810">
    <property type="entry name" value="Mntp/YtaF"/>
</dbReference>
<protein>
    <recommendedName>
        <fullName evidence="8">Putative manganese efflux pump MntP</fullName>
    </recommendedName>
</protein>
<evidence type="ECO:0000256" key="9">
    <source>
        <dbReference type="SAM" id="SignalP"/>
    </source>
</evidence>
<evidence type="ECO:0000256" key="1">
    <source>
        <dbReference type="ARBA" id="ARBA00022448"/>
    </source>
</evidence>
<keyword evidence="11" id="KW-1185">Reference proteome</keyword>
<keyword evidence="9" id="KW-0732">Signal</keyword>
<dbReference type="PANTHER" id="PTHR35529:SF1">
    <property type="entry name" value="MANGANESE EFFLUX PUMP MNTP-RELATED"/>
    <property type="match status" value="1"/>
</dbReference>
<feature type="transmembrane region" description="Helical" evidence="8">
    <location>
        <begin position="104"/>
        <end position="126"/>
    </location>
</feature>
<accession>A0ABX0MCB0</accession>
<dbReference type="PANTHER" id="PTHR35529">
    <property type="entry name" value="MANGANESE EFFLUX PUMP MNTP-RELATED"/>
    <property type="match status" value="1"/>
</dbReference>
<feature type="transmembrane region" description="Helical" evidence="8">
    <location>
        <begin position="132"/>
        <end position="153"/>
    </location>
</feature>
<comment type="similarity">
    <text evidence="8">Belongs to the MntP (TC 9.B.29) family.</text>
</comment>
<feature type="transmembrane region" description="Helical" evidence="8">
    <location>
        <begin position="61"/>
        <end position="83"/>
    </location>
</feature>
<keyword evidence="4 8" id="KW-1133">Transmembrane helix</keyword>
<dbReference type="Pfam" id="PF02659">
    <property type="entry name" value="Mntp"/>
    <property type="match status" value="1"/>
</dbReference>
<evidence type="ECO:0000256" key="2">
    <source>
        <dbReference type="ARBA" id="ARBA00022475"/>
    </source>
</evidence>
<organism evidence="10 11">
    <name type="scientific">Massilia aquatica</name>
    <dbReference type="NCBI Taxonomy" id="2609000"/>
    <lineage>
        <taxon>Bacteria</taxon>
        <taxon>Pseudomonadati</taxon>
        <taxon>Pseudomonadota</taxon>
        <taxon>Betaproteobacteria</taxon>
        <taxon>Burkholderiales</taxon>
        <taxon>Oxalobacteraceae</taxon>
        <taxon>Telluria group</taxon>
        <taxon>Massilia</taxon>
    </lineage>
</organism>
<comment type="function">
    <text evidence="8">Probably functions as a manganese efflux pump.</text>
</comment>
<keyword evidence="1 8" id="KW-0813">Transport</keyword>
<proteinExistence type="inferred from homology"/>
<keyword evidence="7 8" id="KW-0464">Manganese</keyword>
<dbReference type="Proteomes" id="UP000819052">
    <property type="component" value="Unassembled WGS sequence"/>
</dbReference>
<dbReference type="RefSeq" id="WP_167081605.1">
    <property type="nucleotide sequence ID" value="NZ_VVIW01000037.1"/>
</dbReference>
<keyword evidence="6 8" id="KW-0472">Membrane</keyword>
<comment type="caution">
    <text evidence="8">Lacks conserved residue(s) required for the propagation of feature annotation.</text>
</comment>
<sequence length="199" mass="20408">MNFASTAALSLAMSTDAFAAAIGKGAALHKPSLREALKTGLIFGVIEGLTPVAGWALGRVAAPYVAAWDHWIAFVLLCAIGLMMIKSSVSAESEALEKPASHTFWMLALTGFATSIDAMVVGIGLALLGADILITAAAIGFSTFIMVTAGVMMGRLLGAIAGKRAELIGGLVLISIGCLILYEHTRPALAGIPQSVLPS</sequence>
<reference evidence="10 11" key="1">
    <citation type="submission" date="2019-09" db="EMBL/GenBank/DDBJ databases">
        <title>Taxonomy of Antarctic Massilia spp.: description of Massilia rubra sp. nov., Massilia aquatica sp. nov., Massilia mucilaginosa sp. nov., Massilia frigida sp. nov. isolated from streams, lakes and regoliths.</title>
        <authorList>
            <person name="Holochova P."/>
            <person name="Sedlacek I."/>
            <person name="Kralova S."/>
            <person name="Maslanova I."/>
            <person name="Busse H.-J."/>
            <person name="Stankova E."/>
            <person name="Vrbovska V."/>
            <person name="Kovarovic V."/>
            <person name="Bartak M."/>
            <person name="Svec P."/>
            <person name="Pantucek R."/>
        </authorList>
    </citation>
    <scope>NUCLEOTIDE SEQUENCE [LARGE SCALE GENOMIC DNA]</scope>
    <source>
        <strain evidence="10 11">CCM 8693</strain>
    </source>
</reference>
<dbReference type="HAMAP" id="MF_01521">
    <property type="entry name" value="MntP_pump"/>
    <property type="match status" value="1"/>
</dbReference>
<feature type="chain" id="PRO_5046206801" description="Putative manganese efflux pump MntP" evidence="9">
    <location>
        <begin position="20"/>
        <end position="199"/>
    </location>
</feature>
<evidence type="ECO:0000256" key="5">
    <source>
        <dbReference type="ARBA" id="ARBA00023065"/>
    </source>
</evidence>
<keyword evidence="2 8" id="KW-1003">Cell membrane</keyword>
<keyword evidence="3 8" id="KW-0812">Transmembrane</keyword>